<sequence length="170" mass="19400">MLSLTRSIEGFHRSLCFWHDCDERYLHMDRVPSFNRDTSAFGNKSGDTDASFDESDASFDELDESDASFTNQSRYWRWQWVAGGWMTGFSSPPLRSTGTPRRRGSRIVSATPDGTVNPPANLCPSRLLPIGFLKFTGKLHHQPPSCRCRYFEVSWITKDCRPILTSIKVK</sequence>
<accession>A0ACB8YY05</accession>
<reference evidence="1 2" key="2">
    <citation type="journal article" date="2022" name="Mol. Ecol. Resour.">
        <title>The genomes of chicory, endive, great burdock and yacon provide insights into Asteraceae paleo-polyploidization history and plant inulin production.</title>
        <authorList>
            <person name="Fan W."/>
            <person name="Wang S."/>
            <person name="Wang H."/>
            <person name="Wang A."/>
            <person name="Jiang F."/>
            <person name="Liu H."/>
            <person name="Zhao H."/>
            <person name="Xu D."/>
            <person name="Zhang Y."/>
        </authorList>
    </citation>
    <scope>NUCLEOTIDE SEQUENCE [LARGE SCALE GENOMIC DNA]</scope>
    <source>
        <strain evidence="2">cv. Punajuju</strain>
        <tissue evidence="1">Leaves</tissue>
    </source>
</reference>
<comment type="caution">
    <text evidence="1">The sequence shown here is derived from an EMBL/GenBank/DDBJ whole genome shotgun (WGS) entry which is preliminary data.</text>
</comment>
<dbReference type="EMBL" id="CM042017">
    <property type="protein sequence ID" value="KAI3690321.1"/>
    <property type="molecule type" value="Genomic_DNA"/>
</dbReference>
<organism evidence="1 2">
    <name type="scientific">Cichorium intybus</name>
    <name type="common">Chicory</name>
    <dbReference type="NCBI Taxonomy" id="13427"/>
    <lineage>
        <taxon>Eukaryota</taxon>
        <taxon>Viridiplantae</taxon>
        <taxon>Streptophyta</taxon>
        <taxon>Embryophyta</taxon>
        <taxon>Tracheophyta</taxon>
        <taxon>Spermatophyta</taxon>
        <taxon>Magnoliopsida</taxon>
        <taxon>eudicotyledons</taxon>
        <taxon>Gunneridae</taxon>
        <taxon>Pentapetalae</taxon>
        <taxon>asterids</taxon>
        <taxon>campanulids</taxon>
        <taxon>Asterales</taxon>
        <taxon>Asteraceae</taxon>
        <taxon>Cichorioideae</taxon>
        <taxon>Cichorieae</taxon>
        <taxon>Cichoriinae</taxon>
        <taxon>Cichorium</taxon>
    </lineage>
</organism>
<evidence type="ECO:0000313" key="2">
    <source>
        <dbReference type="Proteomes" id="UP001055811"/>
    </source>
</evidence>
<name>A0ACB8YY05_CICIN</name>
<dbReference type="Proteomes" id="UP001055811">
    <property type="component" value="Linkage Group LG09"/>
</dbReference>
<gene>
    <name evidence="1" type="ORF">L2E82_48301</name>
</gene>
<reference evidence="2" key="1">
    <citation type="journal article" date="2022" name="Mol. Ecol. Resour.">
        <title>The genomes of chicory, endive, great burdock and yacon provide insights into Asteraceae palaeo-polyploidization history and plant inulin production.</title>
        <authorList>
            <person name="Fan W."/>
            <person name="Wang S."/>
            <person name="Wang H."/>
            <person name="Wang A."/>
            <person name="Jiang F."/>
            <person name="Liu H."/>
            <person name="Zhao H."/>
            <person name="Xu D."/>
            <person name="Zhang Y."/>
        </authorList>
    </citation>
    <scope>NUCLEOTIDE SEQUENCE [LARGE SCALE GENOMIC DNA]</scope>
    <source>
        <strain evidence="2">cv. Punajuju</strain>
    </source>
</reference>
<proteinExistence type="predicted"/>
<evidence type="ECO:0000313" key="1">
    <source>
        <dbReference type="EMBL" id="KAI3690321.1"/>
    </source>
</evidence>
<keyword evidence="2" id="KW-1185">Reference proteome</keyword>
<protein>
    <submittedName>
        <fullName evidence="1">Uncharacterized protein</fullName>
    </submittedName>
</protein>